<evidence type="ECO:0000256" key="1">
    <source>
        <dbReference type="SAM" id="Phobius"/>
    </source>
</evidence>
<accession>A0A7X0SCI5</accession>
<evidence type="ECO:0000313" key="3">
    <source>
        <dbReference type="Proteomes" id="UP000585258"/>
    </source>
</evidence>
<keyword evidence="1" id="KW-0812">Transmembrane</keyword>
<protein>
    <submittedName>
        <fullName evidence="2">Uncharacterized protein</fullName>
    </submittedName>
</protein>
<feature type="transmembrane region" description="Helical" evidence="1">
    <location>
        <begin position="30"/>
        <end position="47"/>
    </location>
</feature>
<name>A0A7X0SCI5_9CLOT</name>
<proteinExistence type="predicted"/>
<reference evidence="2 3" key="1">
    <citation type="submission" date="2020-08" db="EMBL/GenBank/DDBJ databases">
        <title>Clostridia isolated from Swiss meat.</title>
        <authorList>
            <person name="Wambui J."/>
            <person name="Stevens M.J.A."/>
            <person name="Stephan R."/>
        </authorList>
    </citation>
    <scope>NUCLEOTIDE SEQUENCE [LARGE SCALE GENOMIC DNA]</scope>
    <source>
        <strain evidence="2 3">CM001</strain>
    </source>
</reference>
<feature type="transmembrane region" description="Helical" evidence="1">
    <location>
        <begin position="7"/>
        <end position="24"/>
    </location>
</feature>
<gene>
    <name evidence="2" type="ORF">H7E68_09925</name>
</gene>
<organism evidence="2 3">
    <name type="scientific">Clostridium gasigenes</name>
    <dbReference type="NCBI Taxonomy" id="94869"/>
    <lineage>
        <taxon>Bacteria</taxon>
        <taxon>Bacillati</taxon>
        <taxon>Bacillota</taxon>
        <taxon>Clostridia</taxon>
        <taxon>Eubacteriales</taxon>
        <taxon>Clostridiaceae</taxon>
        <taxon>Clostridium</taxon>
    </lineage>
</organism>
<dbReference type="Proteomes" id="UP000585258">
    <property type="component" value="Unassembled WGS sequence"/>
</dbReference>
<keyword evidence="1" id="KW-1133">Transmembrane helix</keyword>
<sequence length="122" mass="14219">MKKIGLNFLTLCLYCFPFVYFSIYTDFTNGSMIGYLIMIIITSIIAFEVKCFNNVFVLIIGNILSAIISYFFICNIINEQWNTYFKPLMPYQLLILVSLLNLIPQLFAIKLAGKYKERKNIK</sequence>
<keyword evidence="1" id="KW-0472">Membrane</keyword>
<feature type="transmembrane region" description="Helical" evidence="1">
    <location>
        <begin position="93"/>
        <end position="113"/>
    </location>
</feature>
<dbReference type="RefSeq" id="WP_185164485.1">
    <property type="nucleotide sequence ID" value="NZ_JACKWY010000005.1"/>
</dbReference>
<dbReference type="EMBL" id="JACKWY010000005">
    <property type="protein sequence ID" value="MBB6715044.1"/>
    <property type="molecule type" value="Genomic_DNA"/>
</dbReference>
<comment type="caution">
    <text evidence="2">The sequence shown here is derived from an EMBL/GenBank/DDBJ whole genome shotgun (WGS) entry which is preliminary data.</text>
</comment>
<feature type="transmembrane region" description="Helical" evidence="1">
    <location>
        <begin position="54"/>
        <end position="73"/>
    </location>
</feature>
<evidence type="ECO:0000313" key="2">
    <source>
        <dbReference type="EMBL" id="MBB6715044.1"/>
    </source>
</evidence>
<dbReference type="AlphaFoldDB" id="A0A7X0SCI5"/>